<dbReference type="Pfam" id="PF03575">
    <property type="entry name" value="Peptidase_S51"/>
    <property type="match status" value="1"/>
</dbReference>
<organism evidence="5 6">
    <name type="scientific">Luteipulveratus halotolerans</name>
    <dbReference type="NCBI Taxonomy" id="1631356"/>
    <lineage>
        <taxon>Bacteria</taxon>
        <taxon>Bacillati</taxon>
        <taxon>Actinomycetota</taxon>
        <taxon>Actinomycetes</taxon>
        <taxon>Micrococcales</taxon>
        <taxon>Dermacoccaceae</taxon>
        <taxon>Luteipulveratus</taxon>
    </lineage>
</organism>
<dbReference type="GO" id="GO:0006508">
    <property type="term" value="P:proteolysis"/>
    <property type="evidence" value="ECO:0007669"/>
    <property type="project" value="UniProtKB-KW"/>
</dbReference>
<sequence length="232" mass="24381">MRLLLTSQGVTNPSIRGALVDLLGKPVEEASALFVPTGVYPFGGGAGMAWDAMSGSRSDQLVGLGWRTLGVLELTALPTIRPEMWVPAVREADALLVWGGDVLYLTHWLRASGLADLFPSLTDTVYVGVSAGAIAVTSHNVDAEFDLGFVPDGHPMADDAEHGLGLVDFTVVPHLDHPDAHGAPLAEVEAWAATIPAPTYAIDDDTALTVVDGTVEVISEGSWKLIPPATPR</sequence>
<dbReference type="EMBL" id="LAIR01000002">
    <property type="protein sequence ID" value="KNX38294.1"/>
    <property type="molecule type" value="Genomic_DNA"/>
</dbReference>
<dbReference type="Proteomes" id="UP000037397">
    <property type="component" value="Unassembled WGS sequence"/>
</dbReference>
<dbReference type="Gene3D" id="3.40.50.880">
    <property type="match status" value="1"/>
</dbReference>
<protein>
    <submittedName>
        <fullName evidence="5">Peptidase S51</fullName>
    </submittedName>
</protein>
<dbReference type="OrthoDB" id="3373764at2"/>
<dbReference type="GO" id="GO:0008236">
    <property type="term" value="F:serine-type peptidase activity"/>
    <property type="evidence" value="ECO:0007669"/>
    <property type="project" value="UniProtKB-KW"/>
</dbReference>
<dbReference type="STRING" id="1631356.VV01_15955"/>
<comment type="similarity">
    <text evidence="1">Belongs to the peptidase S51 family.</text>
</comment>
<keyword evidence="6" id="KW-1185">Reference proteome</keyword>
<keyword evidence="2" id="KW-0645">Protease</keyword>
<dbReference type="PATRIC" id="fig|1631356.3.peg.3165"/>
<dbReference type="SUPFAM" id="SSF52317">
    <property type="entry name" value="Class I glutamine amidotransferase-like"/>
    <property type="match status" value="1"/>
</dbReference>
<evidence type="ECO:0000313" key="5">
    <source>
        <dbReference type="EMBL" id="KNX38294.1"/>
    </source>
</evidence>
<dbReference type="InterPro" id="IPR005320">
    <property type="entry name" value="Peptidase_S51"/>
</dbReference>
<evidence type="ECO:0000256" key="1">
    <source>
        <dbReference type="ARBA" id="ARBA00006534"/>
    </source>
</evidence>
<dbReference type="InterPro" id="IPR029062">
    <property type="entry name" value="Class_I_gatase-like"/>
</dbReference>
<keyword evidence="3" id="KW-0378">Hydrolase</keyword>
<comment type="caution">
    <text evidence="5">The sequence shown here is derived from an EMBL/GenBank/DDBJ whole genome shotgun (WGS) entry which is preliminary data.</text>
</comment>
<dbReference type="AlphaFoldDB" id="A0A0L6CKM6"/>
<dbReference type="PANTHER" id="PTHR20842">
    <property type="entry name" value="PROTEASE S51 ALPHA-ASPARTYL DIPEPTIDASE"/>
    <property type="match status" value="1"/>
</dbReference>
<gene>
    <name evidence="5" type="ORF">VV01_15955</name>
</gene>
<dbReference type="PANTHER" id="PTHR20842:SF0">
    <property type="entry name" value="ALPHA-ASPARTYL DIPEPTIDASE"/>
    <property type="match status" value="1"/>
</dbReference>
<dbReference type="RefSeq" id="WP_050670732.1">
    <property type="nucleotide sequence ID" value="NZ_LAIR01000002.1"/>
</dbReference>
<evidence type="ECO:0000256" key="3">
    <source>
        <dbReference type="ARBA" id="ARBA00022801"/>
    </source>
</evidence>
<evidence type="ECO:0000256" key="4">
    <source>
        <dbReference type="ARBA" id="ARBA00022825"/>
    </source>
</evidence>
<reference evidence="6" key="1">
    <citation type="submission" date="2015-03" db="EMBL/GenBank/DDBJ databases">
        <title>Luteipulveratus halotolerans sp. nov., a novel actinobacterium (Dermacoccaceae) from Sarawak, Malaysia.</title>
        <authorList>
            <person name="Juboi H."/>
            <person name="Basik A."/>
            <person name="Shamsul S.S."/>
            <person name="Arnold P."/>
            <person name="Schmitt E.K."/>
            <person name="Sanglier J.-J."/>
            <person name="Yeo T."/>
        </authorList>
    </citation>
    <scope>NUCLEOTIDE SEQUENCE [LARGE SCALE GENOMIC DNA]</scope>
    <source>
        <strain evidence="6">C296001</strain>
    </source>
</reference>
<accession>A0A0L6CKM6</accession>
<proteinExistence type="inferred from homology"/>
<keyword evidence="4" id="KW-0720">Serine protease</keyword>
<evidence type="ECO:0000313" key="6">
    <source>
        <dbReference type="Proteomes" id="UP000037397"/>
    </source>
</evidence>
<evidence type="ECO:0000256" key="2">
    <source>
        <dbReference type="ARBA" id="ARBA00022670"/>
    </source>
</evidence>
<name>A0A0L6CKM6_9MICO</name>